<evidence type="ECO:0000313" key="1">
    <source>
        <dbReference type="EMBL" id="GBP68469.1"/>
    </source>
</evidence>
<gene>
    <name evidence="1" type="ORF">EVAR_52630_1</name>
</gene>
<protein>
    <submittedName>
        <fullName evidence="1">Uncharacterized protein</fullName>
    </submittedName>
</protein>
<organism evidence="1 2">
    <name type="scientific">Eumeta variegata</name>
    <name type="common">Bagworm moth</name>
    <name type="synonym">Eumeta japonica</name>
    <dbReference type="NCBI Taxonomy" id="151549"/>
    <lineage>
        <taxon>Eukaryota</taxon>
        <taxon>Metazoa</taxon>
        <taxon>Ecdysozoa</taxon>
        <taxon>Arthropoda</taxon>
        <taxon>Hexapoda</taxon>
        <taxon>Insecta</taxon>
        <taxon>Pterygota</taxon>
        <taxon>Neoptera</taxon>
        <taxon>Endopterygota</taxon>
        <taxon>Lepidoptera</taxon>
        <taxon>Glossata</taxon>
        <taxon>Ditrysia</taxon>
        <taxon>Tineoidea</taxon>
        <taxon>Psychidae</taxon>
        <taxon>Oiketicinae</taxon>
        <taxon>Eumeta</taxon>
    </lineage>
</organism>
<reference evidence="1 2" key="1">
    <citation type="journal article" date="2019" name="Commun. Biol.">
        <title>The bagworm genome reveals a unique fibroin gene that provides high tensile strength.</title>
        <authorList>
            <person name="Kono N."/>
            <person name="Nakamura H."/>
            <person name="Ohtoshi R."/>
            <person name="Tomita M."/>
            <person name="Numata K."/>
            <person name="Arakawa K."/>
        </authorList>
    </citation>
    <scope>NUCLEOTIDE SEQUENCE [LARGE SCALE GENOMIC DNA]</scope>
</reference>
<dbReference type="AlphaFoldDB" id="A0A4C1Y1P7"/>
<evidence type="ECO:0000313" key="2">
    <source>
        <dbReference type="Proteomes" id="UP000299102"/>
    </source>
</evidence>
<accession>A0A4C1Y1P7</accession>
<proteinExistence type="predicted"/>
<dbReference type="Proteomes" id="UP000299102">
    <property type="component" value="Unassembled WGS sequence"/>
</dbReference>
<sequence>MVRDTTAKECTTVGSISFGLADEPPCRGCLRGLETSVCATVKLLGSRASSAACSASAFTTDGRPERDLFPKLILFGKIASTGQFWTVTFEEQTRMRATENTCSPPLMVTRNPKGVTSAFSAFIVGIGHLIDWKLG</sequence>
<comment type="caution">
    <text evidence="1">The sequence shown here is derived from an EMBL/GenBank/DDBJ whole genome shotgun (WGS) entry which is preliminary data.</text>
</comment>
<keyword evidence="2" id="KW-1185">Reference proteome</keyword>
<name>A0A4C1Y1P7_EUMVA</name>
<dbReference type="EMBL" id="BGZK01001012">
    <property type="protein sequence ID" value="GBP68469.1"/>
    <property type="molecule type" value="Genomic_DNA"/>
</dbReference>